<keyword evidence="4" id="KW-1185">Reference proteome</keyword>
<feature type="transmembrane region" description="Helical" evidence="2">
    <location>
        <begin position="12"/>
        <end position="33"/>
    </location>
</feature>
<sequence length="131" mass="14465">MVSPIGQTARRAFLIGVFFVLAGIGLFIGSRVVRYDYYDDRISYRSALVRYHALTWSGVVAFIMGCGIVGYGFTARKRELAKNHQAAYHMYPPGPHGPPPGAPYYAAPPPAYHQQNAYPPPPGYEPALPKH</sequence>
<keyword evidence="2" id="KW-0472">Membrane</keyword>
<feature type="compositionally biased region" description="Pro residues" evidence="1">
    <location>
        <begin position="99"/>
        <end position="111"/>
    </location>
</feature>
<reference evidence="4" key="1">
    <citation type="journal article" date="2018" name="Nat. Microbiol.">
        <title>Leveraging single-cell genomics to expand the fungal tree of life.</title>
        <authorList>
            <person name="Ahrendt S.R."/>
            <person name="Quandt C.A."/>
            <person name="Ciobanu D."/>
            <person name="Clum A."/>
            <person name="Salamov A."/>
            <person name="Andreopoulos B."/>
            <person name="Cheng J.F."/>
            <person name="Woyke T."/>
            <person name="Pelin A."/>
            <person name="Henrissat B."/>
            <person name="Reynolds N.K."/>
            <person name="Benny G.L."/>
            <person name="Smith M.E."/>
            <person name="James T.Y."/>
            <person name="Grigoriev I.V."/>
        </authorList>
    </citation>
    <scope>NUCLEOTIDE SEQUENCE [LARGE SCALE GENOMIC DNA]</scope>
    <source>
        <strain evidence="4">RSA 468</strain>
    </source>
</reference>
<feature type="region of interest" description="Disordered" evidence="1">
    <location>
        <begin position="99"/>
        <end position="131"/>
    </location>
</feature>
<dbReference type="EMBL" id="ML002280">
    <property type="protein sequence ID" value="RKP39326.1"/>
    <property type="molecule type" value="Genomic_DNA"/>
</dbReference>
<proteinExistence type="predicted"/>
<feature type="transmembrane region" description="Helical" evidence="2">
    <location>
        <begin position="53"/>
        <end position="73"/>
    </location>
</feature>
<keyword evidence="2" id="KW-0812">Transmembrane</keyword>
<accession>A0A4P9ZZU9</accession>
<evidence type="ECO:0000256" key="2">
    <source>
        <dbReference type="SAM" id="Phobius"/>
    </source>
</evidence>
<gene>
    <name evidence="3" type="ORF">BJ085DRAFT_39960</name>
</gene>
<evidence type="ECO:0000256" key="1">
    <source>
        <dbReference type="SAM" id="MobiDB-lite"/>
    </source>
</evidence>
<keyword evidence="2" id="KW-1133">Transmembrane helix</keyword>
<protein>
    <submittedName>
        <fullName evidence="3">Uncharacterized protein</fullName>
    </submittedName>
</protein>
<organism evidence="3 4">
    <name type="scientific">Dimargaris cristalligena</name>
    <dbReference type="NCBI Taxonomy" id="215637"/>
    <lineage>
        <taxon>Eukaryota</taxon>
        <taxon>Fungi</taxon>
        <taxon>Fungi incertae sedis</taxon>
        <taxon>Zoopagomycota</taxon>
        <taxon>Kickxellomycotina</taxon>
        <taxon>Dimargaritomycetes</taxon>
        <taxon>Dimargaritales</taxon>
        <taxon>Dimargaritaceae</taxon>
        <taxon>Dimargaris</taxon>
    </lineage>
</organism>
<evidence type="ECO:0000313" key="3">
    <source>
        <dbReference type="EMBL" id="RKP39326.1"/>
    </source>
</evidence>
<dbReference type="Proteomes" id="UP000268162">
    <property type="component" value="Unassembled WGS sequence"/>
</dbReference>
<evidence type="ECO:0000313" key="4">
    <source>
        <dbReference type="Proteomes" id="UP000268162"/>
    </source>
</evidence>
<name>A0A4P9ZZU9_9FUNG</name>
<dbReference type="AlphaFoldDB" id="A0A4P9ZZU9"/>